<dbReference type="InterPro" id="IPR000849">
    <property type="entry name" value="Sugar_P_transporter"/>
</dbReference>
<feature type="transmembrane region" description="Helical" evidence="5">
    <location>
        <begin position="28"/>
        <end position="48"/>
    </location>
</feature>
<organism evidence="7 8">
    <name type="scientific">Lichenicola cladoniae</name>
    <dbReference type="NCBI Taxonomy" id="1484109"/>
    <lineage>
        <taxon>Bacteria</taxon>
        <taxon>Pseudomonadati</taxon>
        <taxon>Pseudomonadota</taxon>
        <taxon>Alphaproteobacteria</taxon>
        <taxon>Acetobacterales</taxon>
        <taxon>Acetobacteraceae</taxon>
        <taxon>Lichenicola</taxon>
    </lineage>
</organism>
<name>A0A6M8HHM1_9PROT</name>
<dbReference type="PANTHER" id="PTHR23508">
    <property type="entry name" value="CARBOXYLIC ACID TRANSPORTER PROTEIN HOMOLOG"/>
    <property type="match status" value="1"/>
</dbReference>
<evidence type="ECO:0000313" key="8">
    <source>
        <dbReference type="Proteomes" id="UP000500767"/>
    </source>
</evidence>
<comment type="subcellular location">
    <subcellularLocation>
        <location evidence="1">Membrane</location>
        <topology evidence="1">Multi-pass membrane protein</topology>
    </subcellularLocation>
</comment>
<evidence type="ECO:0000256" key="1">
    <source>
        <dbReference type="ARBA" id="ARBA00004141"/>
    </source>
</evidence>
<feature type="transmembrane region" description="Helical" evidence="5">
    <location>
        <begin position="294"/>
        <end position="313"/>
    </location>
</feature>
<protein>
    <submittedName>
        <fullName evidence="7">MFS transporter</fullName>
    </submittedName>
</protein>
<dbReference type="PROSITE" id="PS50850">
    <property type="entry name" value="MFS"/>
    <property type="match status" value="1"/>
</dbReference>
<evidence type="ECO:0000259" key="6">
    <source>
        <dbReference type="PROSITE" id="PS50850"/>
    </source>
</evidence>
<keyword evidence="2 5" id="KW-0812">Transmembrane</keyword>
<feature type="transmembrane region" description="Helical" evidence="5">
    <location>
        <begin position="136"/>
        <end position="155"/>
    </location>
</feature>
<dbReference type="SUPFAM" id="SSF103473">
    <property type="entry name" value="MFS general substrate transporter"/>
    <property type="match status" value="1"/>
</dbReference>
<dbReference type="PANTHER" id="PTHR23508:SF10">
    <property type="entry name" value="CARBOXYLIC ACID TRANSPORTER PROTEIN HOMOLOG"/>
    <property type="match status" value="1"/>
</dbReference>
<dbReference type="Pfam" id="PF07690">
    <property type="entry name" value="MFS_1"/>
    <property type="match status" value="1"/>
</dbReference>
<dbReference type="Gene3D" id="1.20.1250.20">
    <property type="entry name" value="MFS general substrate transporter like domains"/>
    <property type="match status" value="2"/>
</dbReference>
<evidence type="ECO:0000313" key="7">
    <source>
        <dbReference type="EMBL" id="QKE88839.1"/>
    </source>
</evidence>
<feature type="transmembrane region" description="Helical" evidence="5">
    <location>
        <begin position="419"/>
        <end position="438"/>
    </location>
</feature>
<dbReference type="KEGG" id="lck:HN018_01115"/>
<feature type="transmembrane region" description="Helical" evidence="5">
    <location>
        <begin position="167"/>
        <end position="188"/>
    </location>
</feature>
<feature type="transmembrane region" description="Helical" evidence="5">
    <location>
        <begin position="68"/>
        <end position="90"/>
    </location>
</feature>
<proteinExistence type="predicted"/>
<dbReference type="GO" id="GO:0046943">
    <property type="term" value="F:carboxylic acid transmembrane transporter activity"/>
    <property type="evidence" value="ECO:0007669"/>
    <property type="project" value="TreeGrafter"/>
</dbReference>
<evidence type="ECO:0000256" key="2">
    <source>
        <dbReference type="ARBA" id="ARBA00022692"/>
    </source>
</evidence>
<feature type="transmembrane region" description="Helical" evidence="5">
    <location>
        <begin position="325"/>
        <end position="344"/>
    </location>
</feature>
<feature type="transmembrane region" description="Helical" evidence="5">
    <location>
        <begin position="102"/>
        <end position="130"/>
    </location>
</feature>
<sequence length="472" mass="51202">MNSESTASAIRVTAPGGLLSRIGGRLSWAAMVYLWIIYALNSNMRQWFSIVQPSVVEEFHLTPATMGLYSGLLTAAVGVSGIVFSPLLAGGGRGWARKYRHLPIVLCYGIFSVLTGIGALTTTIAAIFAFQLIKNLASGIGEVAEVTAIAEWWPLERRGFAQGLHHTAFPWGSLIGGLAISAVLGIFGSTHWRYIFLILPFFLLPVFFFYWRFSTKDNYAGFVEDTRARGETPPLAEDEQTHRAPPGAFWRTVRNPNVLVVSIASGFGNFSLYGLGFWLPAYLAFIVHYPLAKVAAYSVLFTITGGIGQIVWGAISDRFGRKLSLVLMFLWLTVAFSLFRFVGVGLGTMIAIQLFAGMATNGIYPVLYAMGSDSCERGTIAIANGLNIGGVILGGLGTVVVGVLIQWGGGYSSPVGFNLSLYFLAGTMALSAIMIALFTRETNGPFIHLDRALVSRESCLRNEYRHSNEQGD</sequence>
<feature type="transmembrane region" description="Helical" evidence="5">
    <location>
        <begin position="350"/>
        <end position="370"/>
    </location>
</feature>
<dbReference type="GO" id="GO:0005886">
    <property type="term" value="C:plasma membrane"/>
    <property type="evidence" value="ECO:0007669"/>
    <property type="project" value="TreeGrafter"/>
</dbReference>
<accession>A0A6M8HHM1</accession>
<reference evidence="7 8" key="1">
    <citation type="journal article" date="2014" name="World J. Microbiol. Biotechnol.">
        <title>Biodiversity and physiological characteristics of Antarctic and Arctic lichens-associated bacteria.</title>
        <authorList>
            <person name="Lee Y.M."/>
            <person name="Kim E.H."/>
            <person name="Lee H.K."/>
            <person name="Hong S.G."/>
        </authorList>
    </citation>
    <scope>NUCLEOTIDE SEQUENCE [LARGE SCALE GENOMIC DNA]</scope>
    <source>
        <strain evidence="7 8">PAMC 26569</strain>
    </source>
</reference>
<dbReference type="RefSeq" id="WP_171832802.1">
    <property type="nucleotide sequence ID" value="NZ_CP053708.1"/>
</dbReference>
<feature type="transmembrane region" description="Helical" evidence="5">
    <location>
        <begin position="194"/>
        <end position="211"/>
    </location>
</feature>
<evidence type="ECO:0000256" key="4">
    <source>
        <dbReference type="ARBA" id="ARBA00023136"/>
    </source>
</evidence>
<dbReference type="InterPro" id="IPR036259">
    <property type="entry name" value="MFS_trans_sf"/>
</dbReference>
<dbReference type="InterPro" id="IPR020846">
    <property type="entry name" value="MFS_dom"/>
</dbReference>
<gene>
    <name evidence="7" type="ORF">HN018_01115</name>
</gene>
<dbReference type="PIRSF" id="PIRSF002808">
    <property type="entry name" value="Hexose_phosphate_transp"/>
    <property type="match status" value="1"/>
</dbReference>
<evidence type="ECO:0000256" key="3">
    <source>
        <dbReference type="ARBA" id="ARBA00022989"/>
    </source>
</evidence>
<keyword evidence="3 5" id="KW-1133">Transmembrane helix</keyword>
<evidence type="ECO:0000256" key="5">
    <source>
        <dbReference type="SAM" id="Phobius"/>
    </source>
</evidence>
<dbReference type="InterPro" id="IPR011701">
    <property type="entry name" value="MFS"/>
</dbReference>
<keyword evidence="8" id="KW-1185">Reference proteome</keyword>
<feature type="domain" description="Major facilitator superfamily (MFS) profile" evidence="6">
    <location>
        <begin position="27"/>
        <end position="443"/>
    </location>
</feature>
<feature type="transmembrane region" description="Helical" evidence="5">
    <location>
        <begin position="258"/>
        <end position="282"/>
    </location>
</feature>
<dbReference type="AlphaFoldDB" id="A0A6M8HHM1"/>
<dbReference type="Proteomes" id="UP000500767">
    <property type="component" value="Chromosome"/>
</dbReference>
<dbReference type="EMBL" id="CP053708">
    <property type="protein sequence ID" value="QKE88839.1"/>
    <property type="molecule type" value="Genomic_DNA"/>
</dbReference>
<feature type="transmembrane region" description="Helical" evidence="5">
    <location>
        <begin position="382"/>
        <end position="407"/>
    </location>
</feature>
<keyword evidence="4 5" id="KW-0472">Membrane</keyword>